<protein>
    <submittedName>
        <fullName evidence="1">Uncharacterized protein</fullName>
    </submittedName>
</protein>
<dbReference type="EMBL" id="ACUX02000016">
    <property type="protein sequence ID" value="EEZ60676.1"/>
    <property type="molecule type" value="Genomic_DNA"/>
</dbReference>
<proteinExistence type="predicted"/>
<dbReference type="AlphaFoldDB" id="D0WI09"/>
<organism evidence="1 2">
    <name type="scientific">Slackia exigua (strain ATCC 700122 / DSM 15923 / CIP 105133 / JCM 11022 / KCTC 5966 / S-7)</name>
    <dbReference type="NCBI Taxonomy" id="649764"/>
    <lineage>
        <taxon>Bacteria</taxon>
        <taxon>Bacillati</taxon>
        <taxon>Actinomycetota</taxon>
        <taxon>Coriobacteriia</taxon>
        <taxon>Eggerthellales</taxon>
        <taxon>Eggerthellaceae</taxon>
        <taxon>Slackia</taxon>
    </lineage>
</organism>
<name>D0WI09_SLAES</name>
<gene>
    <name evidence="1" type="ORF">HMPREF0762_01481</name>
</gene>
<dbReference type="Proteomes" id="UP000006001">
    <property type="component" value="Unassembled WGS sequence"/>
</dbReference>
<sequence length="39" mass="4168">MQRCPACAASRATPLGHACVARLYSEILTPAHKAIKCID</sequence>
<dbReference type="STRING" id="649764.HMPREF0762_01481"/>
<reference evidence="1" key="1">
    <citation type="submission" date="2009-10" db="EMBL/GenBank/DDBJ databases">
        <authorList>
            <person name="Weinstock G."/>
            <person name="Sodergren E."/>
            <person name="Clifton S."/>
            <person name="Fulton L."/>
            <person name="Fulton B."/>
            <person name="Courtney L."/>
            <person name="Fronick C."/>
            <person name="Harrison M."/>
            <person name="Strong C."/>
            <person name="Farmer C."/>
            <person name="Delahaunty K."/>
            <person name="Markovic C."/>
            <person name="Hall O."/>
            <person name="Minx P."/>
            <person name="Tomlinson C."/>
            <person name="Mitreva M."/>
            <person name="Nelson J."/>
            <person name="Hou S."/>
            <person name="Wollam A."/>
            <person name="Pepin K.H."/>
            <person name="Johnson M."/>
            <person name="Bhonagiri V."/>
            <person name="Nash W.E."/>
            <person name="Warren W."/>
            <person name="Chinwalla A."/>
            <person name="Mardis E.R."/>
            <person name="Wilson R.K."/>
        </authorList>
    </citation>
    <scope>NUCLEOTIDE SEQUENCE [LARGE SCALE GENOMIC DNA]</scope>
    <source>
        <strain evidence="1">ATCC 700122</strain>
    </source>
</reference>
<dbReference type="HOGENOM" id="CLU_3317101_0_0_11"/>
<evidence type="ECO:0000313" key="2">
    <source>
        <dbReference type="Proteomes" id="UP000006001"/>
    </source>
</evidence>
<keyword evidence="2" id="KW-1185">Reference proteome</keyword>
<evidence type="ECO:0000313" key="1">
    <source>
        <dbReference type="EMBL" id="EEZ60676.1"/>
    </source>
</evidence>
<comment type="caution">
    <text evidence="1">The sequence shown here is derived from an EMBL/GenBank/DDBJ whole genome shotgun (WGS) entry which is preliminary data.</text>
</comment>
<accession>D0WI09</accession>